<proteinExistence type="predicted"/>
<evidence type="ECO:0000313" key="4">
    <source>
        <dbReference type="Proteomes" id="UP000076715"/>
    </source>
</evidence>
<dbReference type="AlphaFoldDB" id="A0A162Z9Z2"/>
<name>A0A162Z9Z2_9FLAO</name>
<evidence type="ECO:0000256" key="2">
    <source>
        <dbReference type="SAM" id="SignalP"/>
    </source>
</evidence>
<evidence type="ECO:0008006" key="5">
    <source>
        <dbReference type="Google" id="ProtNLM"/>
    </source>
</evidence>
<feature type="compositionally biased region" description="Basic and acidic residues" evidence="1">
    <location>
        <begin position="161"/>
        <end position="186"/>
    </location>
</feature>
<evidence type="ECO:0000313" key="3">
    <source>
        <dbReference type="EMBL" id="KZS39656.1"/>
    </source>
</evidence>
<dbReference type="STRING" id="1642818.AWE51_08370"/>
<dbReference type="RefSeq" id="WP_066315329.1">
    <property type="nucleotide sequence ID" value="NZ_LQRT01000024.1"/>
</dbReference>
<keyword evidence="2" id="KW-0732">Signal</keyword>
<accession>A0A162Z9Z2</accession>
<dbReference type="OrthoDB" id="1448607at2"/>
<keyword evidence="4" id="KW-1185">Reference proteome</keyword>
<reference evidence="3 4" key="1">
    <citation type="submission" date="2016-01" db="EMBL/GenBank/DDBJ databases">
        <title>The draft genome sequence of Aquimarina sp. RZW4-3-2.</title>
        <authorList>
            <person name="Wang Y."/>
        </authorList>
    </citation>
    <scope>NUCLEOTIDE SEQUENCE [LARGE SCALE GENOMIC DNA]</scope>
    <source>
        <strain evidence="3 4">RZW4-3-2</strain>
    </source>
</reference>
<feature type="signal peptide" evidence="2">
    <location>
        <begin position="1"/>
        <end position="19"/>
    </location>
</feature>
<comment type="caution">
    <text evidence="3">The sequence shown here is derived from an EMBL/GenBank/DDBJ whole genome shotgun (WGS) entry which is preliminary data.</text>
</comment>
<sequence length="342" mass="39644">MSKKFHLLFAIMMASTLLVSCNKIFLGKGTCKIGSVEKEFTKANSFNKGVLALSNGDDEFVSFFFPIPTTFPTTYDMNTRKIITVDCSVNGKQYSATNGALGFGRQGSFTIKITKYSNSRISGTFQFTAINDDHEQIVIKDGIFNEIPDLEFFNKKLGLMEDKPSHTQDPQDPKIEHQSKESKSFHITEIQDQEKSKTEEELISDIREKFGAINYNINSYTKVKKDVMEESTEGGELEGYFKNTELRKMITTYYGEMGKLIEEYYLWDDQLFFVFTHEHYYDKPMHMEGSKVSKINENRYYFYKDKLVRWLDPQKKKVAKSKFTEKGTEILQKSKKLKEKVK</sequence>
<dbReference type="Proteomes" id="UP000076715">
    <property type="component" value="Unassembled WGS sequence"/>
</dbReference>
<dbReference type="EMBL" id="LQRT01000024">
    <property type="protein sequence ID" value="KZS39656.1"/>
    <property type="molecule type" value="Genomic_DNA"/>
</dbReference>
<dbReference type="InterPro" id="IPR046219">
    <property type="entry name" value="DUF6252"/>
</dbReference>
<dbReference type="PROSITE" id="PS51257">
    <property type="entry name" value="PROKAR_LIPOPROTEIN"/>
    <property type="match status" value="1"/>
</dbReference>
<evidence type="ECO:0000256" key="1">
    <source>
        <dbReference type="SAM" id="MobiDB-lite"/>
    </source>
</evidence>
<protein>
    <recommendedName>
        <fullName evidence="5">Lipoprotein</fullName>
    </recommendedName>
</protein>
<organism evidence="3 4">
    <name type="scientific">Aquimarina aggregata</name>
    <dbReference type="NCBI Taxonomy" id="1642818"/>
    <lineage>
        <taxon>Bacteria</taxon>
        <taxon>Pseudomonadati</taxon>
        <taxon>Bacteroidota</taxon>
        <taxon>Flavobacteriia</taxon>
        <taxon>Flavobacteriales</taxon>
        <taxon>Flavobacteriaceae</taxon>
        <taxon>Aquimarina</taxon>
    </lineage>
</organism>
<feature type="region of interest" description="Disordered" evidence="1">
    <location>
        <begin position="161"/>
        <end position="198"/>
    </location>
</feature>
<feature type="chain" id="PRO_5007841428" description="Lipoprotein" evidence="2">
    <location>
        <begin position="20"/>
        <end position="342"/>
    </location>
</feature>
<dbReference type="Pfam" id="PF19765">
    <property type="entry name" value="DUF6252"/>
    <property type="match status" value="1"/>
</dbReference>
<gene>
    <name evidence="3" type="ORF">AWE51_08370</name>
</gene>